<gene>
    <name evidence="1" type="ORF">GMARGA_LOCUS36821</name>
</gene>
<name>A0ABN7WZ42_GIGMA</name>
<feature type="non-terminal residue" evidence="1">
    <location>
        <position position="1"/>
    </location>
</feature>
<comment type="caution">
    <text evidence="1">The sequence shown here is derived from an EMBL/GenBank/DDBJ whole genome shotgun (WGS) entry which is preliminary data.</text>
</comment>
<evidence type="ECO:0000313" key="2">
    <source>
        <dbReference type="Proteomes" id="UP000789901"/>
    </source>
</evidence>
<keyword evidence="2" id="KW-1185">Reference proteome</keyword>
<feature type="non-terminal residue" evidence="1">
    <location>
        <position position="66"/>
    </location>
</feature>
<organism evidence="1 2">
    <name type="scientific">Gigaspora margarita</name>
    <dbReference type="NCBI Taxonomy" id="4874"/>
    <lineage>
        <taxon>Eukaryota</taxon>
        <taxon>Fungi</taxon>
        <taxon>Fungi incertae sedis</taxon>
        <taxon>Mucoromycota</taxon>
        <taxon>Glomeromycotina</taxon>
        <taxon>Glomeromycetes</taxon>
        <taxon>Diversisporales</taxon>
        <taxon>Gigasporaceae</taxon>
        <taxon>Gigaspora</taxon>
    </lineage>
</organism>
<protein>
    <submittedName>
        <fullName evidence="1">28819_t:CDS:1</fullName>
    </submittedName>
</protein>
<reference evidence="1 2" key="1">
    <citation type="submission" date="2021-06" db="EMBL/GenBank/DDBJ databases">
        <authorList>
            <person name="Kallberg Y."/>
            <person name="Tangrot J."/>
            <person name="Rosling A."/>
        </authorList>
    </citation>
    <scope>NUCLEOTIDE SEQUENCE [LARGE SCALE GENOMIC DNA]</scope>
    <source>
        <strain evidence="1 2">120-4 pot B 10/14</strain>
    </source>
</reference>
<accession>A0ABN7WZ42</accession>
<proteinExistence type="predicted"/>
<dbReference type="Proteomes" id="UP000789901">
    <property type="component" value="Unassembled WGS sequence"/>
</dbReference>
<sequence length="66" mass="7512">AIHGLTLYLVRYTQETKFQTLVLPATLPVQKVLLENDMISKKMLIKTVRVKKKRAEKVGECGKTLV</sequence>
<dbReference type="EMBL" id="CAJVQB010074159">
    <property type="protein sequence ID" value="CAG8843959.1"/>
    <property type="molecule type" value="Genomic_DNA"/>
</dbReference>
<evidence type="ECO:0000313" key="1">
    <source>
        <dbReference type="EMBL" id="CAG8843959.1"/>
    </source>
</evidence>